<feature type="compositionally biased region" description="Basic and acidic residues" evidence="1">
    <location>
        <begin position="135"/>
        <end position="152"/>
    </location>
</feature>
<organism evidence="2 3">
    <name type="scientific">Elasticomyces elasticus</name>
    <dbReference type="NCBI Taxonomy" id="574655"/>
    <lineage>
        <taxon>Eukaryota</taxon>
        <taxon>Fungi</taxon>
        <taxon>Dikarya</taxon>
        <taxon>Ascomycota</taxon>
        <taxon>Pezizomycotina</taxon>
        <taxon>Dothideomycetes</taxon>
        <taxon>Dothideomycetidae</taxon>
        <taxon>Mycosphaerellales</taxon>
        <taxon>Teratosphaeriaceae</taxon>
        <taxon>Elasticomyces</taxon>
    </lineage>
</organism>
<feature type="region of interest" description="Disordered" evidence="1">
    <location>
        <begin position="640"/>
        <end position="661"/>
    </location>
</feature>
<evidence type="ECO:0000313" key="2">
    <source>
        <dbReference type="EMBL" id="KAK5694512.1"/>
    </source>
</evidence>
<feature type="region of interest" description="Disordered" evidence="1">
    <location>
        <begin position="515"/>
        <end position="547"/>
    </location>
</feature>
<feature type="region of interest" description="Disordered" evidence="1">
    <location>
        <begin position="236"/>
        <end position="258"/>
    </location>
</feature>
<comment type="caution">
    <text evidence="2">The sequence shown here is derived from an EMBL/GenBank/DDBJ whole genome shotgun (WGS) entry which is preliminary data.</text>
</comment>
<accession>A0AAN7W1Z4</accession>
<feature type="compositionally biased region" description="Polar residues" evidence="1">
    <location>
        <begin position="429"/>
        <end position="444"/>
    </location>
</feature>
<proteinExistence type="predicted"/>
<feature type="region of interest" description="Disordered" evidence="1">
    <location>
        <begin position="705"/>
        <end position="748"/>
    </location>
</feature>
<dbReference type="Proteomes" id="UP001310594">
    <property type="component" value="Unassembled WGS sequence"/>
</dbReference>
<dbReference type="AlphaFoldDB" id="A0AAN7W1Z4"/>
<protein>
    <submittedName>
        <fullName evidence="2">Uncharacterized protein</fullName>
    </submittedName>
</protein>
<feature type="region of interest" description="Disordered" evidence="1">
    <location>
        <begin position="344"/>
        <end position="481"/>
    </location>
</feature>
<gene>
    <name evidence="2" type="ORF">LTR97_009102</name>
</gene>
<reference evidence="2" key="1">
    <citation type="submission" date="2023-08" db="EMBL/GenBank/DDBJ databases">
        <title>Black Yeasts Isolated from many extreme environments.</title>
        <authorList>
            <person name="Coleine C."/>
            <person name="Stajich J.E."/>
            <person name="Selbmann L."/>
        </authorList>
    </citation>
    <scope>NUCLEOTIDE SEQUENCE</scope>
    <source>
        <strain evidence="2">CCFEE 5810</strain>
    </source>
</reference>
<feature type="compositionally biased region" description="Basic and acidic residues" evidence="1">
    <location>
        <begin position="106"/>
        <end position="125"/>
    </location>
</feature>
<feature type="region of interest" description="Disordered" evidence="1">
    <location>
        <begin position="105"/>
        <end position="196"/>
    </location>
</feature>
<feature type="compositionally biased region" description="Polar residues" evidence="1">
    <location>
        <begin position="457"/>
        <end position="477"/>
    </location>
</feature>
<feature type="compositionally biased region" description="Basic and acidic residues" evidence="1">
    <location>
        <begin position="368"/>
        <end position="386"/>
    </location>
</feature>
<name>A0AAN7W1Z4_9PEZI</name>
<evidence type="ECO:0000256" key="1">
    <source>
        <dbReference type="SAM" id="MobiDB-lite"/>
    </source>
</evidence>
<feature type="compositionally biased region" description="Low complexity" evidence="1">
    <location>
        <begin position="153"/>
        <end position="165"/>
    </location>
</feature>
<sequence>MASDLGSAIDDSFMPIYIQPSIAPSYAPSRYNGPRSGHWTVSNESGSGIDDRCPTVWSAVSGRGSSEPYGATAVKPIRASLLKAVGHAGVVRKLAAEAEVAAQYQADHERQASIRSETKQLEESAPKGFYVPRNETARVAKARAKDNEKEKAAATTAQAKKTQPASRPEKARASLPPPVVKSNKPSPVVPFAPSSQPRGIRIVSKDGKEAFVQLPSLPRISTVPDRTRAAAIEGRAVKATQKSEKPAKAQAEPAPSLRDETAKIAAEALMSGGLPATKKQKGQKEPKQKPAPVMPLTPPRSERASEVGLGIGGLYENTSKVASVAASKAVSARSLQEAIRVISQNSKKSATPQAINDTWVRAKTPSQRRSEGVVDNDADARPRSNHDFQAVGEGWAGVATSNLRSREASARQKIPSQVDEGWARAPTPANGSRQASARQKTPSPANGFAPAGEGWVQTASPNQASARQKTPSHNNGFQPAGETWLREASPHNLNRHSSARDPKPTSVLKVLSPLINDKSSSTREHAFNGNGLGSQNGREEPTVFAGKGWISPHPLSVAPTRFASPPQSHISLPFTTPHGREMSYEDWKAVQDGQVEHKRFSRAESKVSGQILAVAESIARGGSERVSVRGSVAGSQVYHKATVESEHGSRRSGSRGSAKPVSEAYGWNALPGFDGTSEEKAPASEVSGSAYQRYLENIVSQNKSGQLAEAQNQGQLAMPWNGQDEGNFAQHPMSARRSGASGSSAGRYVDRSFAPSWQGRLDQAEQGFGGW</sequence>
<feature type="region of interest" description="Disordered" evidence="1">
    <location>
        <begin position="270"/>
        <end position="303"/>
    </location>
</feature>
<feature type="compositionally biased region" description="Polar residues" evidence="1">
    <location>
        <begin position="344"/>
        <end position="356"/>
    </location>
</feature>
<dbReference type="EMBL" id="JAVRQU010000015">
    <property type="protein sequence ID" value="KAK5694512.1"/>
    <property type="molecule type" value="Genomic_DNA"/>
</dbReference>
<feature type="compositionally biased region" description="Polar residues" evidence="1">
    <location>
        <begin position="705"/>
        <end position="715"/>
    </location>
</feature>
<feature type="compositionally biased region" description="Low complexity" evidence="1">
    <location>
        <begin position="735"/>
        <end position="747"/>
    </location>
</feature>
<evidence type="ECO:0000313" key="3">
    <source>
        <dbReference type="Proteomes" id="UP001310594"/>
    </source>
</evidence>